<reference evidence="7 8" key="1">
    <citation type="submission" date="2017-02" db="EMBL/GenBank/DDBJ databases">
        <title>The complete genomic sequence of a novel cold adapted crude oil-degrading bacterium Planococcus qaidamina Y42.</title>
        <authorList>
            <person name="Yang R."/>
        </authorList>
    </citation>
    <scope>NUCLEOTIDE SEQUENCE [LARGE SCALE GENOMIC DNA]</scope>
    <source>
        <strain evidence="7 8">Y42</strain>
        <plasmid evidence="7 8">unnamed1</plasmid>
    </source>
</reference>
<dbReference type="PRINTS" id="PR00164">
    <property type="entry name" value="ABC2TRNSPORT"/>
</dbReference>
<feature type="transmembrane region" description="Helical" evidence="5">
    <location>
        <begin position="235"/>
        <end position="255"/>
    </location>
</feature>
<evidence type="ECO:0000256" key="5">
    <source>
        <dbReference type="RuleBase" id="RU361157"/>
    </source>
</evidence>
<dbReference type="GO" id="GO:0043190">
    <property type="term" value="C:ATP-binding cassette (ABC) transporter complex"/>
    <property type="evidence" value="ECO:0007669"/>
    <property type="project" value="InterPro"/>
</dbReference>
<dbReference type="PIRSF" id="PIRSF006648">
    <property type="entry name" value="DrrB"/>
    <property type="match status" value="1"/>
</dbReference>
<gene>
    <name evidence="7" type="ORF">B0X71_19815</name>
</gene>
<comment type="subcellular location">
    <subcellularLocation>
        <location evidence="5">Cell membrane</location>
        <topology evidence="5">Multi-pass membrane protein</topology>
    </subcellularLocation>
    <subcellularLocation>
        <location evidence="1">Membrane</location>
        <topology evidence="1">Multi-pass membrane protein</topology>
    </subcellularLocation>
</comment>
<feature type="transmembrane region" description="Helical" evidence="5">
    <location>
        <begin position="149"/>
        <end position="171"/>
    </location>
</feature>
<dbReference type="EMBL" id="CP019641">
    <property type="protein sequence ID" value="AQQ55513.1"/>
    <property type="molecule type" value="Genomic_DNA"/>
</dbReference>
<keyword evidence="3 5" id="KW-1133">Transmembrane helix</keyword>
<evidence type="ECO:0000259" key="6">
    <source>
        <dbReference type="PROSITE" id="PS51012"/>
    </source>
</evidence>
<organism evidence="7 8">
    <name type="scientific">Planococcus lenghuensis</name>
    <dbReference type="NCBI Taxonomy" id="2213202"/>
    <lineage>
        <taxon>Bacteria</taxon>
        <taxon>Bacillati</taxon>
        <taxon>Bacillota</taxon>
        <taxon>Bacilli</taxon>
        <taxon>Bacillales</taxon>
        <taxon>Caryophanaceae</taxon>
        <taxon>Planococcus</taxon>
    </lineage>
</organism>
<evidence type="ECO:0000256" key="3">
    <source>
        <dbReference type="ARBA" id="ARBA00022989"/>
    </source>
</evidence>
<keyword evidence="5" id="KW-0813">Transport</keyword>
<dbReference type="Pfam" id="PF01061">
    <property type="entry name" value="ABC2_membrane"/>
    <property type="match status" value="1"/>
</dbReference>
<evidence type="ECO:0000256" key="4">
    <source>
        <dbReference type="ARBA" id="ARBA00023136"/>
    </source>
</evidence>
<feature type="transmembrane region" description="Helical" evidence="5">
    <location>
        <begin position="67"/>
        <end position="87"/>
    </location>
</feature>
<feature type="transmembrane region" description="Helical" evidence="5">
    <location>
        <begin position="183"/>
        <end position="202"/>
    </location>
</feature>
<evidence type="ECO:0000256" key="1">
    <source>
        <dbReference type="ARBA" id="ARBA00004141"/>
    </source>
</evidence>
<dbReference type="PANTHER" id="PTHR43229:SF3">
    <property type="entry name" value="ABC-TYPE MULTIDRUG TRANSPORT SYSTEM, PERMEASE COMPONENT"/>
    <property type="match status" value="1"/>
</dbReference>
<protein>
    <recommendedName>
        <fullName evidence="5">Transport permease protein</fullName>
    </recommendedName>
</protein>
<dbReference type="InterPro" id="IPR000412">
    <property type="entry name" value="ABC_2_transport"/>
</dbReference>
<sequence>MESIDLGKNSFLGVKGIIAVITIELQAFWNNRNTVYAKFLEPIIYLLFLVVGIRSSNHLIQFKGESVDYILFSVPGIMAILVIRLMSHTIYRSTIDRRWGLMALKFLNGVTPISYILGLSVYPIAMFIVQSTLLIILSLFFGITITLSGFILALAFGAIAILFWSTLGVIITTSIHNYQQRDLIISLMVLPLIFTAPTFFSLDNVPTYMKVVAFFNPLTYQTNSIRSALTNQVSLLEMSATIFLSIIVLVIFIILSKKIKLLNNEH</sequence>
<evidence type="ECO:0000313" key="7">
    <source>
        <dbReference type="EMBL" id="AQQ55513.1"/>
    </source>
</evidence>
<dbReference type="InterPro" id="IPR047817">
    <property type="entry name" value="ABC2_TM_bact-type"/>
</dbReference>
<feature type="domain" description="ABC transmembrane type-2" evidence="6">
    <location>
        <begin position="33"/>
        <end position="259"/>
    </location>
</feature>
<keyword evidence="8" id="KW-1185">Reference proteome</keyword>
<keyword evidence="7" id="KW-0614">Plasmid</keyword>
<dbReference type="InterPro" id="IPR013525">
    <property type="entry name" value="ABC2_TM"/>
</dbReference>
<dbReference type="AlphaFoldDB" id="A0A1Q2L518"/>
<dbReference type="InterPro" id="IPR051784">
    <property type="entry name" value="Nod_factor_ABC_transporter"/>
</dbReference>
<dbReference type="Proteomes" id="UP000188184">
    <property type="component" value="Plasmid unnamed1"/>
</dbReference>
<geneLocation type="plasmid" evidence="7 8">
    <name>unnamed1</name>
</geneLocation>
<feature type="transmembrane region" description="Helical" evidence="5">
    <location>
        <begin position="12"/>
        <end position="29"/>
    </location>
</feature>
<feature type="transmembrane region" description="Helical" evidence="5">
    <location>
        <begin position="35"/>
        <end position="55"/>
    </location>
</feature>
<accession>A0A1Q2L518</accession>
<comment type="similarity">
    <text evidence="5">Belongs to the ABC-2 integral membrane protein family.</text>
</comment>
<keyword evidence="2 5" id="KW-0812">Transmembrane</keyword>
<dbReference type="PANTHER" id="PTHR43229">
    <property type="entry name" value="NODULATION PROTEIN J"/>
    <property type="match status" value="1"/>
</dbReference>
<dbReference type="GO" id="GO:0140359">
    <property type="term" value="F:ABC-type transporter activity"/>
    <property type="evidence" value="ECO:0007669"/>
    <property type="project" value="InterPro"/>
</dbReference>
<dbReference type="KEGG" id="pmar:B0X71_19815"/>
<dbReference type="PROSITE" id="PS51012">
    <property type="entry name" value="ABC_TM2"/>
    <property type="match status" value="1"/>
</dbReference>
<evidence type="ECO:0000256" key="2">
    <source>
        <dbReference type="ARBA" id="ARBA00022692"/>
    </source>
</evidence>
<proteinExistence type="inferred from homology"/>
<keyword evidence="4 5" id="KW-0472">Membrane</keyword>
<keyword evidence="5" id="KW-1003">Cell membrane</keyword>
<evidence type="ECO:0000313" key="8">
    <source>
        <dbReference type="Proteomes" id="UP000188184"/>
    </source>
</evidence>
<name>A0A1Q2L518_9BACL</name>